<evidence type="ECO:0000256" key="1">
    <source>
        <dbReference type="SAM" id="MobiDB-lite"/>
    </source>
</evidence>
<dbReference type="EMBL" id="BMKS01000001">
    <property type="protein sequence ID" value="GGG16593.1"/>
    <property type="molecule type" value="Genomic_DNA"/>
</dbReference>
<dbReference type="Pfam" id="PF06568">
    <property type="entry name" value="YjiS-like"/>
    <property type="match status" value="1"/>
</dbReference>
<accession>A0A8J2Z7N1</accession>
<name>A0A8J2Z7N1_9PROT</name>
<feature type="region of interest" description="Disordered" evidence="1">
    <location>
        <begin position="102"/>
        <end position="134"/>
    </location>
</feature>
<reference evidence="3 4" key="1">
    <citation type="journal article" date="2014" name="Int. J. Syst. Evol. Microbiol.">
        <title>Complete genome sequence of Corynebacterium casei LMG S-19264T (=DSM 44701T), isolated from a smear-ripened cheese.</title>
        <authorList>
            <consortium name="US DOE Joint Genome Institute (JGI-PGF)"/>
            <person name="Walter F."/>
            <person name="Albersmeier A."/>
            <person name="Kalinowski J."/>
            <person name="Ruckert C."/>
        </authorList>
    </citation>
    <scope>NUCLEOTIDE SEQUENCE [LARGE SCALE GENOMIC DNA]</scope>
    <source>
        <strain evidence="3 4">CGMCC 1.16330</strain>
    </source>
</reference>
<evidence type="ECO:0000313" key="4">
    <source>
        <dbReference type="Proteomes" id="UP000597507"/>
    </source>
</evidence>
<evidence type="ECO:0000259" key="2">
    <source>
        <dbReference type="Pfam" id="PF06568"/>
    </source>
</evidence>
<protein>
    <recommendedName>
        <fullName evidence="2">YjiS-like domain-containing protein</fullName>
    </recommendedName>
</protein>
<dbReference type="AlphaFoldDB" id="A0A8J2Z7N1"/>
<keyword evidence="4" id="KW-1185">Reference proteome</keyword>
<feature type="region of interest" description="Disordered" evidence="1">
    <location>
        <begin position="1"/>
        <end position="24"/>
    </location>
</feature>
<comment type="caution">
    <text evidence="3">The sequence shown here is derived from an EMBL/GenBank/DDBJ whole genome shotgun (WGS) entry which is preliminary data.</text>
</comment>
<dbReference type="Proteomes" id="UP000597507">
    <property type="component" value="Unassembled WGS sequence"/>
</dbReference>
<sequence>MDSLLTKNDAARRSPDPADAAGAAGGRLRRSLARLFDAFAAIGKAIADYPARLRAYDELRTLSDRELADIGLTRMDIVRVFDPDFPADRTVLARGTPVFRTIAGDGRGNTVTPPTPPEARRASPSTAGRLPQAA</sequence>
<proteinExistence type="predicted"/>
<evidence type="ECO:0000313" key="3">
    <source>
        <dbReference type="EMBL" id="GGG16593.1"/>
    </source>
</evidence>
<organism evidence="3 4">
    <name type="scientific">Caldovatus sediminis</name>
    <dbReference type="NCBI Taxonomy" id="2041189"/>
    <lineage>
        <taxon>Bacteria</taxon>
        <taxon>Pseudomonadati</taxon>
        <taxon>Pseudomonadota</taxon>
        <taxon>Alphaproteobacteria</taxon>
        <taxon>Acetobacterales</taxon>
        <taxon>Roseomonadaceae</taxon>
        <taxon>Caldovatus</taxon>
    </lineage>
</organism>
<dbReference type="RefSeq" id="WP_188897376.1">
    <property type="nucleotide sequence ID" value="NZ_BMKS01000001.1"/>
</dbReference>
<gene>
    <name evidence="3" type="ORF">GCM10010964_01140</name>
</gene>
<dbReference type="InterPro" id="IPR009506">
    <property type="entry name" value="YjiS-like"/>
</dbReference>
<feature type="domain" description="YjiS-like" evidence="2">
    <location>
        <begin position="49"/>
        <end position="77"/>
    </location>
</feature>